<name>A0A6J7PTB3_9ZZZZ</name>
<sequence>MDPNLWMQMLELGEDLADAVAEDTDEIEEVASNLYALLRPLI</sequence>
<dbReference type="Pfam" id="PF07743">
    <property type="entry name" value="HSCB_C"/>
    <property type="match status" value="1"/>
</dbReference>
<gene>
    <name evidence="2" type="ORF">UFOPK3954_02184</name>
</gene>
<reference evidence="2" key="1">
    <citation type="submission" date="2020-05" db="EMBL/GenBank/DDBJ databases">
        <authorList>
            <person name="Chiriac C."/>
            <person name="Salcher M."/>
            <person name="Ghai R."/>
            <person name="Kavagutti S V."/>
        </authorList>
    </citation>
    <scope>NUCLEOTIDE SEQUENCE</scope>
</reference>
<evidence type="ECO:0000259" key="1">
    <source>
        <dbReference type="Pfam" id="PF07743"/>
    </source>
</evidence>
<dbReference type="InterPro" id="IPR009073">
    <property type="entry name" value="HscB_oligo_C"/>
</dbReference>
<dbReference type="EMBL" id="CAFBON010000305">
    <property type="protein sequence ID" value="CAB5008597.1"/>
    <property type="molecule type" value="Genomic_DNA"/>
</dbReference>
<proteinExistence type="predicted"/>
<evidence type="ECO:0000313" key="2">
    <source>
        <dbReference type="EMBL" id="CAB5008597.1"/>
    </source>
</evidence>
<accession>A0A6J7PTB3</accession>
<protein>
    <submittedName>
        <fullName evidence="2">Unannotated protein</fullName>
    </submittedName>
</protein>
<organism evidence="2">
    <name type="scientific">freshwater metagenome</name>
    <dbReference type="NCBI Taxonomy" id="449393"/>
    <lineage>
        <taxon>unclassified sequences</taxon>
        <taxon>metagenomes</taxon>
        <taxon>ecological metagenomes</taxon>
    </lineage>
</organism>
<dbReference type="GO" id="GO:0051259">
    <property type="term" value="P:protein complex oligomerization"/>
    <property type="evidence" value="ECO:0007669"/>
    <property type="project" value="InterPro"/>
</dbReference>
<dbReference type="AlphaFoldDB" id="A0A6J7PTB3"/>
<feature type="domain" description="Co-chaperone HscB C-terminal oligomerisation" evidence="1">
    <location>
        <begin position="1"/>
        <end position="36"/>
    </location>
</feature>